<evidence type="ECO:0000313" key="2">
    <source>
        <dbReference type="Proteomes" id="UP000806528"/>
    </source>
</evidence>
<name>A0ABR9P045_9ACTN</name>
<dbReference type="Proteomes" id="UP000806528">
    <property type="component" value="Unassembled WGS sequence"/>
</dbReference>
<protein>
    <submittedName>
        <fullName evidence="1">Uncharacterized protein</fullName>
    </submittedName>
</protein>
<keyword evidence="2" id="KW-1185">Reference proteome</keyword>
<dbReference type="EMBL" id="JADBGI010000001">
    <property type="protein sequence ID" value="MBE2997201.1"/>
    <property type="molecule type" value="Genomic_DNA"/>
</dbReference>
<comment type="caution">
    <text evidence="1">The sequence shown here is derived from an EMBL/GenBank/DDBJ whole genome shotgun (WGS) entry which is preliminary data.</text>
</comment>
<sequence>MNALLQAGAARISRGLGAGTAERIRDQFAPTPYDPALTSVKILVLGQHRERRTFVETLNPASLVTVREQVLPHTPGQVELSMATLPLPQTELCLLSVSVPERWQLLWDEAAREAIAALVVTTPGAWGQETPRLRFARSHCLPVQVVVDHRNGPGPDLDALTGQLGLPQEQVTLCDVHHRAAVFGAVRDVVHQSCRTPAPSSPVVPAEMP</sequence>
<gene>
    <name evidence="1" type="ORF">IDM40_00580</name>
</gene>
<proteinExistence type="predicted"/>
<organism evidence="1 2">
    <name type="scientific">Nocardiopsis coralli</name>
    <dbReference type="NCBI Taxonomy" id="2772213"/>
    <lineage>
        <taxon>Bacteria</taxon>
        <taxon>Bacillati</taxon>
        <taxon>Actinomycetota</taxon>
        <taxon>Actinomycetes</taxon>
        <taxon>Streptosporangiales</taxon>
        <taxon>Nocardiopsidaceae</taxon>
        <taxon>Nocardiopsis</taxon>
    </lineage>
</organism>
<dbReference type="RefSeq" id="WP_193119863.1">
    <property type="nucleotide sequence ID" value="NZ_JADBGI010000001.1"/>
</dbReference>
<evidence type="ECO:0000313" key="1">
    <source>
        <dbReference type="EMBL" id="MBE2997201.1"/>
    </source>
</evidence>
<reference evidence="1 2" key="1">
    <citation type="submission" date="2020-09" db="EMBL/GenBank/DDBJ databases">
        <title>Diversity and distribution of actinomycetes associated with coral in the coast of Hainan.</title>
        <authorList>
            <person name="Li F."/>
        </authorList>
    </citation>
    <scope>NUCLEOTIDE SEQUENCE [LARGE SCALE GENOMIC DNA]</scope>
    <source>
        <strain evidence="1 2">HNM0947</strain>
    </source>
</reference>
<accession>A0ABR9P045</accession>